<evidence type="ECO:0000313" key="8">
    <source>
        <dbReference type="Ensembl" id="ENSSFAP00005033328.1"/>
    </source>
</evidence>
<dbReference type="InterPro" id="IPR030697">
    <property type="entry name" value="Rab29/Rab38/Rab32"/>
</dbReference>
<comment type="subcellular location">
    <subcellularLocation>
        <location evidence="6">Endomembrane system</location>
        <topology evidence="6">Lipid-anchor</topology>
        <orientation evidence="6">Cytoplasmic side</orientation>
    </subcellularLocation>
    <subcellularLocation>
        <location evidence="7">Membrane</location>
        <topology evidence="7">Lipid-anchor</topology>
    </subcellularLocation>
</comment>
<name>A0A672HVR4_SALFA</name>
<dbReference type="Gene3D" id="3.40.50.300">
    <property type="entry name" value="P-loop containing nucleotide triphosphate hydrolases"/>
    <property type="match status" value="1"/>
</dbReference>
<dbReference type="PROSITE" id="PS51419">
    <property type="entry name" value="RAB"/>
    <property type="match status" value="1"/>
</dbReference>
<accession>A0A672HVR4</accession>
<keyword evidence="4 7" id="KW-0449">Lipoprotein</keyword>
<dbReference type="CDD" id="cd04107">
    <property type="entry name" value="Rab32_Rab38"/>
    <property type="match status" value="1"/>
</dbReference>
<dbReference type="GO" id="GO:0005770">
    <property type="term" value="C:late endosome"/>
    <property type="evidence" value="ECO:0007669"/>
    <property type="project" value="TreeGrafter"/>
</dbReference>
<evidence type="ECO:0000256" key="4">
    <source>
        <dbReference type="ARBA" id="ARBA00023288"/>
    </source>
</evidence>
<keyword evidence="9" id="KW-1185">Reference proteome</keyword>
<evidence type="ECO:0000256" key="7">
    <source>
        <dbReference type="RuleBase" id="RU367128"/>
    </source>
</evidence>
<sequence length="203" mass="23124">MKEHMMKIVIVGDAAVGKTSFIHRYVSEQFSPTYKPTVGVDFLMKVLQWSDKETVRLQIWDLSGEDRFIPVNRVFYRGALGCVLMFDVTNPSSFLRCLQRKQDLDNEATLPSGAPIPCILLANKCDLPERVVTADSIAEFSKNNGFFAWMETSVRDNRNVDEAMRRLVQEILSVQAREDQLLSRKENIVDLPSGNATKRWSCC</sequence>
<keyword evidence="2 7" id="KW-0547">Nucleotide-binding</keyword>
<dbReference type="GO" id="GO:0005802">
    <property type="term" value="C:trans-Golgi network"/>
    <property type="evidence" value="ECO:0007669"/>
    <property type="project" value="UniProtKB-UniRule"/>
</dbReference>
<dbReference type="SMART" id="SM00175">
    <property type="entry name" value="RAB"/>
    <property type="match status" value="1"/>
</dbReference>
<evidence type="ECO:0000256" key="3">
    <source>
        <dbReference type="ARBA" id="ARBA00023134"/>
    </source>
</evidence>
<comment type="similarity">
    <text evidence="1 7">Belongs to the small GTPase superfamily. Rab family.</text>
</comment>
<reference evidence="8" key="2">
    <citation type="submission" date="2025-08" db="UniProtKB">
        <authorList>
            <consortium name="Ensembl"/>
        </authorList>
    </citation>
    <scope>IDENTIFICATION</scope>
</reference>
<protein>
    <recommendedName>
        <fullName evidence="7">Ras-related protein Rab</fullName>
    </recommendedName>
</protein>
<dbReference type="GO" id="GO:0005764">
    <property type="term" value="C:lysosome"/>
    <property type="evidence" value="ECO:0007669"/>
    <property type="project" value="TreeGrafter"/>
</dbReference>
<dbReference type="GO" id="GO:0090385">
    <property type="term" value="P:phagosome-lysosome fusion"/>
    <property type="evidence" value="ECO:0007669"/>
    <property type="project" value="TreeGrafter"/>
</dbReference>
<dbReference type="FunFam" id="3.40.50.300:FF:000222">
    <property type="entry name" value="RAB32, member RAS oncogene family"/>
    <property type="match status" value="1"/>
</dbReference>
<dbReference type="InterPro" id="IPR005225">
    <property type="entry name" value="Small_GTP-bd"/>
</dbReference>
<dbReference type="GO" id="GO:0005525">
    <property type="term" value="F:GTP binding"/>
    <property type="evidence" value="ECO:0007669"/>
    <property type="project" value="UniProtKB-UniRule"/>
</dbReference>
<dbReference type="PROSITE" id="PS51417">
    <property type="entry name" value="ARF"/>
    <property type="match status" value="1"/>
</dbReference>
<keyword evidence="7" id="KW-0472">Membrane</keyword>
<reference evidence="8" key="3">
    <citation type="submission" date="2025-09" db="UniProtKB">
        <authorList>
            <consortium name="Ensembl"/>
        </authorList>
    </citation>
    <scope>IDENTIFICATION</scope>
</reference>
<dbReference type="PROSITE" id="PS51421">
    <property type="entry name" value="RAS"/>
    <property type="match status" value="1"/>
</dbReference>
<dbReference type="Pfam" id="PF00071">
    <property type="entry name" value="Ras"/>
    <property type="match status" value="1"/>
</dbReference>
<dbReference type="PROSITE" id="PS51420">
    <property type="entry name" value="RHO"/>
    <property type="match status" value="1"/>
</dbReference>
<dbReference type="AlphaFoldDB" id="A0A672HVR4"/>
<dbReference type="SMART" id="SM00174">
    <property type="entry name" value="RHO"/>
    <property type="match status" value="1"/>
</dbReference>
<dbReference type="GO" id="GO:0003924">
    <property type="term" value="F:GTPase activity"/>
    <property type="evidence" value="ECO:0007669"/>
    <property type="project" value="UniProtKB-UniRule"/>
</dbReference>
<evidence type="ECO:0000256" key="1">
    <source>
        <dbReference type="ARBA" id="ARBA00006270"/>
    </source>
</evidence>
<dbReference type="GO" id="GO:0016020">
    <property type="term" value="C:membrane"/>
    <property type="evidence" value="ECO:0007669"/>
    <property type="project" value="UniProtKB-SubCell"/>
</dbReference>
<dbReference type="PANTHER" id="PTHR47981">
    <property type="entry name" value="RAB FAMILY"/>
    <property type="match status" value="1"/>
</dbReference>
<dbReference type="Ensembl" id="ENSSFAT00005034495.1">
    <property type="protein sequence ID" value="ENSSFAP00005033328.1"/>
    <property type="gene ID" value="ENSSFAG00005016835.1"/>
</dbReference>
<evidence type="ECO:0000256" key="2">
    <source>
        <dbReference type="ARBA" id="ARBA00022741"/>
    </source>
</evidence>
<dbReference type="GO" id="GO:0008333">
    <property type="term" value="P:endosome to lysosome transport"/>
    <property type="evidence" value="ECO:0007669"/>
    <property type="project" value="TreeGrafter"/>
</dbReference>
<dbReference type="GO" id="GO:0045335">
    <property type="term" value="C:phagocytic vesicle"/>
    <property type="evidence" value="ECO:0007669"/>
    <property type="project" value="TreeGrafter"/>
</dbReference>
<dbReference type="PANTHER" id="PTHR47981:SF42">
    <property type="entry name" value="RAS-RELATED PROTEIN RAB-7L1-LIKE ISOFORM X1"/>
    <property type="match status" value="1"/>
</dbReference>
<dbReference type="SMART" id="SM00173">
    <property type="entry name" value="RAS"/>
    <property type="match status" value="1"/>
</dbReference>
<dbReference type="Proteomes" id="UP000472267">
    <property type="component" value="Chromosome 20"/>
</dbReference>
<gene>
    <name evidence="8" type="primary">LOC115408204</name>
</gene>
<dbReference type="SUPFAM" id="SSF52540">
    <property type="entry name" value="P-loop containing nucleoside triphosphate hydrolases"/>
    <property type="match status" value="1"/>
</dbReference>
<evidence type="ECO:0000256" key="5">
    <source>
        <dbReference type="ARBA" id="ARBA00023289"/>
    </source>
</evidence>
<dbReference type="InterPro" id="IPR001806">
    <property type="entry name" value="Small_GTPase"/>
</dbReference>
<keyword evidence="3 7" id="KW-0342">GTP-binding</keyword>
<keyword evidence="5 7" id="KW-0636">Prenylation</keyword>
<proteinExistence type="inferred from homology"/>
<dbReference type="InterPro" id="IPR027417">
    <property type="entry name" value="P-loop_NTPase"/>
</dbReference>
<dbReference type="PRINTS" id="PR00449">
    <property type="entry name" value="RASTRNSFRMNG"/>
</dbReference>
<organism evidence="8 9">
    <name type="scientific">Salarias fasciatus</name>
    <name type="common">Jewelled blenny</name>
    <name type="synonym">Blennius fasciatus</name>
    <dbReference type="NCBI Taxonomy" id="181472"/>
    <lineage>
        <taxon>Eukaryota</taxon>
        <taxon>Metazoa</taxon>
        <taxon>Chordata</taxon>
        <taxon>Craniata</taxon>
        <taxon>Vertebrata</taxon>
        <taxon>Euteleostomi</taxon>
        <taxon>Actinopterygii</taxon>
        <taxon>Neopterygii</taxon>
        <taxon>Teleostei</taxon>
        <taxon>Neoteleostei</taxon>
        <taxon>Acanthomorphata</taxon>
        <taxon>Ovalentaria</taxon>
        <taxon>Blenniimorphae</taxon>
        <taxon>Blenniiformes</taxon>
        <taxon>Blennioidei</taxon>
        <taxon>Blenniidae</taxon>
        <taxon>Salariinae</taxon>
        <taxon>Salarias</taxon>
    </lineage>
</organism>
<comment type="function">
    <text evidence="7">The small GTPases Rab are key regulators in vesicle trafficking.</text>
</comment>
<evidence type="ECO:0000256" key="6">
    <source>
        <dbReference type="ARBA" id="ARBA00046278"/>
    </source>
</evidence>
<reference evidence="8" key="1">
    <citation type="submission" date="2019-06" db="EMBL/GenBank/DDBJ databases">
        <authorList>
            <consortium name="Wellcome Sanger Institute Data Sharing"/>
        </authorList>
    </citation>
    <scope>NUCLEOTIDE SEQUENCE [LARGE SCALE GENOMIC DNA]</scope>
</reference>
<dbReference type="SMART" id="SM00176">
    <property type="entry name" value="RAN"/>
    <property type="match status" value="1"/>
</dbReference>
<evidence type="ECO:0000313" key="9">
    <source>
        <dbReference type="Proteomes" id="UP000472267"/>
    </source>
</evidence>
<dbReference type="NCBIfam" id="TIGR00231">
    <property type="entry name" value="small_GTP"/>
    <property type="match status" value="1"/>
</dbReference>